<accession>A0A8C9FJS6</accession>
<protein>
    <recommendedName>
        <fullName evidence="3">ATM</fullName>
    </recommendedName>
</protein>
<reference evidence="1" key="2">
    <citation type="submission" date="2025-09" db="UniProtKB">
        <authorList>
            <consortium name="Ensembl"/>
        </authorList>
    </citation>
    <scope>IDENTIFICATION</scope>
</reference>
<proteinExistence type="predicted"/>
<dbReference type="Ensembl" id="ENSPSTT00000017292.1">
    <property type="protein sequence ID" value="ENSPSTP00000016502.1"/>
    <property type="gene ID" value="ENSPSTG00000011736.1"/>
</dbReference>
<organism evidence="1 2">
    <name type="scientific">Pavo cristatus</name>
    <name type="common">Indian peafowl</name>
    <name type="synonym">Blue peafowl</name>
    <dbReference type="NCBI Taxonomy" id="9049"/>
    <lineage>
        <taxon>Eukaryota</taxon>
        <taxon>Metazoa</taxon>
        <taxon>Chordata</taxon>
        <taxon>Craniata</taxon>
        <taxon>Vertebrata</taxon>
        <taxon>Euteleostomi</taxon>
        <taxon>Archelosauria</taxon>
        <taxon>Archosauria</taxon>
        <taxon>Dinosauria</taxon>
        <taxon>Saurischia</taxon>
        <taxon>Theropoda</taxon>
        <taxon>Coelurosauria</taxon>
        <taxon>Aves</taxon>
        <taxon>Neognathae</taxon>
        <taxon>Galloanserae</taxon>
        <taxon>Galliformes</taxon>
        <taxon>Phasianidae</taxon>
        <taxon>Phasianinae</taxon>
        <taxon>Pavo</taxon>
    </lineage>
</organism>
<sequence length="102" mass="12045">MNLALHDLFMCCRRLENERATERRNEIENFKRLLCDPEIVLQLDRSSDSRRGNQLNWDAVFRRKKVLEVLQSVECCMRSSEESVEAKHKNAVFAWCCALELV</sequence>
<evidence type="ECO:0008006" key="3">
    <source>
        <dbReference type="Google" id="ProtNLM"/>
    </source>
</evidence>
<keyword evidence="2" id="KW-1185">Reference proteome</keyword>
<dbReference type="Proteomes" id="UP000694428">
    <property type="component" value="Unplaced"/>
</dbReference>
<name>A0A8C9FJS6_PAVCR</name>
<dbReference type="AlphaFoldDB" id="A0A8C9FJS6"/>
<evidence type="ECO:0000313" key="1">
    <source>
        <dbReference type="Ensembl" id="ENSPSTP00000016502.1"/>
    </source>
</evidence>
<evidence type="ECO:0000313" key="2">
    <source>
        <dbReference type="Proteomes" id="UP000694428"/>
    </source>
</evidence>
<reference evidence="1" key="1">
    <citation type="submission" date="2025-08" db="UniProtKB">
        <authorList>
            <consortium name="Ensembl"/>
        </authorList>
    </citation>
    <scope>IDENTIFICATION</scope>
</reference>